<protein>
    <recommendedName>
        <fullName evidence="3">Nucleotide exchange factor GrpE</fullName>
    </recommendedName>
</protein>
<dbReference type="STRING" id="1246637.MTBBW1_1260056"/>
<dbReference type="AlphaFoldDB" id="A0A1W1H6R7"/>
<dbReference type="GO" id="GO:0051087">
    <property type="term" value="F:protein-folding chaperone binding"/>
    <property type="evidence" value="ECO:0007669"/>
    <property type="project" value="InterPro"/>
</dbReference>
<sequence>MDSMKPIAPQNNMLEQKEYLREKFISFQRKIADQKHELARCQDEFRQREQSYYMNLFEILDAFENIDATLESKKDELDKTAKMLGRNVRSIHKKTKRLVKSAGIAAIEFPDNRAEMSLCKIVETRQDLTLDNETILSVVKNGYINIEDGTVLRKAEVVTVLN</sequence>
<keyword evidence="2" id="KW-1185">Reference proteome</keyword>
<dbReference type="EMBL" id="FWEV01000031">
    <property type="protein sequence ID" value="SLM28134.1"/>
    <property type="molecule type" value="Genomic_DNA"/>
</dbReference>
<dbReference type="InterPro" id="IPR000740">
    <property type="entry name" value="GrpE"/>
</dbReference>
<evidence type="ECO:0008006" key="3">
    <source>
        <dbReference type="Google" id="ProtNLM"/>
    </source>
</evidence>
<dbReference type="GO" id="GO:0042803">
    <property type="term" value="F:protein homodimerization activity"/>
    <property type="evidence" value="ECO:0007669"/>
    <property type="project" value="InterPro"/>
</dbReference>
<evidence type="ECO:0000313" key="2">
    <source>
        <dbReference type="Proteomes" id="UP000191931"/>
    </source>
</evidence>
<gene>
    <name evidence="1" type="ORF">MTBBW1_1260056</name>
</gene>
<proteinExistence type="predicted"/>
<dbReference type="Proteomes" id="UP000191931">
    <property type="component" value="Unassembled WGS sequence"/>
</dbReference>
<dbReference type="GO" id="GO:0000774">
    <property type="term" value="F:adenyl-nucleotide exchange factor activity"/>
    <property type="evidence" value="ECO:0007669"/>
    <property type="project" value="InterPro"/>
</dbReference>
<organism evidence="1 2">
    <name type="scientific">Desulfamplus magnetovallimortis</name>
    <dbReference type="NCBI Taxonomy" id="1246637"/>
    <lineage>
        <taxon>Bacteria</taxon>
        <taxon>Pseudomonadati</taxon>
        <taxon>Thermodesulfobacteriota</taxon>
        <taxon>Desulfobacteria</taxon>
        <taxon>Desulfobacterales</taxon>
        <taxon>Desulfobacteraceae</taxon>
        <taxon>Desulfamplus</taxon>
    </lineage>
</organism>
<dbReference type="GO" id="GO:0006457">
    <property type="term" value="P:protein folding"/>
    <property type="evidence" value="ECO:0007669"/>
    <property type="project" value="InterPro"/>
</dbReference>
<dbReference type="OrthoDB" id="5421295at2"/>
<name>A0A1W1H6R7_9BACT</name>
<evidence type="ECO:0000313" key="1">
    <source>
        <dbReference type="EMBL" id="SLM28134.1"/>
    </source>
</evidence>
<reference evidence="1 2" key="1">
    <citation type="submission" date="2017-03" db="EMBL/GenBank/DDBJ databases">
        <authorList>
            <person name="Afonso C.L."/>
            <person name="Miller P.J."/>
            <person name="Scott M.A."/>
            <person name="Spackman E."/>
            <person name="Goraichik I."/>
            <person name="Dimitrov K.M."/>
            <person name="Suarez D.L."/>
            <person name="Swayne D.E."/>
        </authorList>
    </citation>
    <scope>NUCLEOTIDE SEQUENCE [LARGE SCALE GENOMIC DNA]</scope>
    <source>
        <strain evidence="1">PRJEB14757</strain>
    </source>
</reference>
<dbReference type="Pfam" id="PF01025">
    <property type="entry name" value="GrpE"/>
    <property type="match status" value="1"/>
</dbReference>
<accession>A0A1W1H6R7</accession>